<dbReference type="EMBL" id="RZNY01000009">
    <property type="protein sequence ID" value="RUT46304.1"/>
    <property type="molecule type" value="Genomic_DNA"/>
</dbReference>
<sequence length="262" mass="29517">MRKYWEMAKSQIQLDTAYTAWYWARSASIIMRMLIIYAFWHAVYENRTTISDMPLDTMITYIVLATLLGNYVSGVGGQLANQVRDGSVAIELMRPYNLLDKLVALDLGSKISGTIRETFPLLLVAFLFLHINSPTSWLSLLLFIISALLGIFIGTQLDLIIGILAFWLHYVWGLRVLRDAILAFFSGVLVPITMFPSWLQMVSNFLPFQSMVYVPVAIYTGQIEGIAALQAIAIQLVWLVVIIVGIRLAWSFAIRKVTIFGG</sequence>
<evidence type="ECO:0000313" key="3">
    <source>
        <dbReference type="Proteomes" id="UP000279446"/>
    </source>
</evidence>
<feature type="transmembrane region" description="Helical" evidence="1">
    <location>
        <begin position="114"/>
        <end position="131"/>
    </location>
</feature>
<evidence type="ECO:0000313" key="2">
    <source>
        <dbReference type="EMBL" id="RUT46304.1"/>
    </source>
</evidence>
<gene>
    <name evidence="2" type="ORF">EJP82_12565</name>
</gene>
<feature type="transmembrane region" description="Helical" evidence="1">
    <location>
        <begin position="137"/>
        <end position="168"/>
    </location>
</feature>
<dbReference type="AlphaFoldDB" id="A0A433Y8R1"/>
<name>A0A433Y8R1_9BACL</name>
<dbReference type="PANTHER" id="PTHR36832:SF1">
    <property type="entry name" value="SLR1174 PROTEIN"/>
    <property type="match status" value="1"/>
</dbReference>
<feature type="transmembrane region" description="Helical" evidence="1">
    <location>
        <begin position="180"/>
        <end position="206"/>
    </location>
</feature>
<dbReference type="InterPro" id="IPR010390">
    <property type="entry name" value="ABC-2_transporter-like"/>
</dbReference>
<evidence type="ECO:0008006" key="4">
    <source>
        <dbReference type="Google" id="ProtNLM"/>
    </source>
</evidence>
<keyword evidence="3" id="KW-1185">Reference proteome</keyword>
<keyword evidence="1" id="KW-1133">Transmembrane helix</keyword>
<dbReference type="PANTHER" id="PTHR36832">
    <property type="entry name" value="SLR1174 PROTEIN-RELATED"/>
    <property type="match status" value="1"/>
</dbReference>
<accession>A0A433Y8R1</accession>
<comment type="caution">
    <text evidence="2">The sequence shown here is derived from an EMBL/GenBank/DDBJ whole genome shotgun (WGS) entry which is preliminary data.</text>
</comment>
<feature type="transmembrane region" description="Helical" evidence="1">
    <location>
        <begin position="20"/>
        <end position="39"/>
    </location>
</feature>
<reference evidence="2 3" key="1">
    <citation type="submission" date="2018-12" db="EMBL/GenBank/DDBJ databases">
        <authorList>
            <person name="Sun L."/>
            <person name="Chen Z."/>
        </authorList>
    </citation>
    <scope>NUCLEOTIDE SEQUENCE [LARGE SCALE GENOMIC DNA]</scope>
    <source>
        <strain evidence="2 3">DSM 15890</strain>
    </source>
</reference>
<feature type="transmembrane region" description="Helical" evidence="1">
    <location>
        <begin position="59"/>
        <end position="80"/>
    </location>
</feature>
<dbReference type="OrthoDB" id="8582979at2"/>
<evidence type="ECO:0000256" key="1">
    <source>
        <dbReference type="SAM" id="Phobius"/>
    </source>
</evidence>
<feature type="transmembrane region" description="Helical" evidence="1">
    <location>
        <begin position="226"/>
        <end position="250"/>
    </location>
</feature>
<dbReference type="RefSeq" id="WP_127192408.1">
    <property type="nucleotide sequence ID" value="NZ_JAUSSS010000001.1"/>
</dbReference>
<dbReference type="Proteomes" id="UP000279446">
    <property type="component" value="Unassembled WGS sequence"/>
</dbReference>
<proteinExistence type="predicted"/>
<organism evidence="2 3">
    <name type="scientific">Paenibacillus anaericanus</name>
    <dbReference type="NCBI Taxonomy" id="170367"/>
    <lineage>
        <taxon>Bacteria</taxon>
        <taxon>Bacillati</taxon>
        <taxon>Bacillota</taxon>
        <taxon>Bacilli</taxon>
        <taxon>Bacillales</taxon>
        <taxon>Paenibacillaceae</taxon>
        <taxon>Paenibacillus</taxon>
    </lineage>
</organism>
<protein>
    <recommendedName>
        <fullName evidence="4">ABC transporter permease</fullName>
    </recommendedName>
</protein>
<keyword evidence="1" id="KW-0812">Transmembrane</keyword>
<dbReference type="Pfam" id="PF06182">
    <property type="entry name" value="ABC2_membrane_6"/>
    <property type="match status" value="1"/>
</dbReference>
<keyword evidence="1" id="KW-0472">Membrane</keyword>